<accession>A0AB39U1X3</accession>
<proteinExistence type="predicted"/>
<name>A0AB39U1X3_9CAUD</name>
<organism evidence="1">
    <name type="scientific">Mycolicibacterium phage Alyssa1</name>
    <dbReference type="NCBI Taxonomy" id="3240801"/>
    <lineage>
        <taxon>Viruses</taxon>
        <taxon>Duplodnaviria</taxon>
        <taxon>Heunggongvirae</taxon>
        <taxon>Uroviricota</taxon>
        <taxon>Caudoviricetes</taxon>
    </lineage>
</organism>
<reference evidence="1" key="1">
    <citation type="submission" date="2023-07" db="EMBL/GenBank/DDBJ databases">
        <title>Novel Phage-like Particles from Mycolicibacterium aichiense.</title>
        <authorList>
            <person name="Saha M.S."/>
            <person name="Roman A."/>
            <person name="Doherty M."/>
            <person name="Shijo M."/>
            <person name="Riddick Z."/>
        </authorList>
    </citation>
    <scope>NUCLEOTIDE SEQUENCE</scope>
</reference>
<sequence length="50" mass="5400">MQDLLEQAIRDAAEFGAPPKTFDLGADAAVDFGTGRNPFDGATFTHWSQD</sequence>
<evidence type="ECO:0000313" key="1">
    <source>
        <dbReference type="EMBL" id="XDR06101.1"/>
    </source>
</evidence>
<dbReference type="EMBL" id="OR387110">
    <property type="protein sequence ID" value="XDR06101.1"/>
    <property type="molecule type" value="Genomic_DNA"/>
</dbReference>
<protein>
    <submittedName>
        <fullName evidence="1">Uncharacterized protein</fullName>
    </submittedName>
</protein>